<protein>
    <submittedName>
        <fullName evidence="2">Uncharacterized protein</fullName>
    </submittedName>
</protein>
<sequence length="182" mass="20885">MYLTRRQIYIIGGSIILLIIIVLVLVWVNRSQQDEGSQIDQPVVYDSSSINGGQVNQGVVRGLSSAEVAAKNFTERYFSYSNQNWGENLNILRSQMTSSMWQESQQELANLQSQYSVEQFYGVSARVITQEAISEDDSDYRIRQDVQLEESIGNDRRINYLSYQVQMIKVNDAWLINNITLN</sequence>
<keyword evidence="1" id="KW-0472">Membrane</keyword>
<accession>A0A2M7RED5</accession>
<organism evidence="2 3">
    <name type="scientific">Candidatus Komeilibacteria bacterium CG_4_10_14_0_8_um_filter_37_78</name>
    <dbReference type="NCBI Taxonomy" id="1974471"/>
    <lineage>
        <taxon>Bacteria</taxon>
        <taxon>Candidatus Komeiliibacteriota</taxon>
    </lineage>
</organism>
<name>A0A2M7RED5_9BACT</name>
<evidence type="ECO:0000256" key="1">
    <source>
        <dbReference type="SAM" id="Phobius"/>
    </source>
</evidence>
<evidence type="ECO:0000313" key="3">
    <source>
        <dbReference type="Proteomes" id="UP000228689"/>
    </source>
</evidence>
<feature type="transmembrane region" description="Helical" evidence="1">
    <location>
        <begin position="7"/>
        <end position="28"/>
    </location>
</feature>
<dbReference type="Proteomes" id="UP000228689">
    <property type="component" value="Unassembled WGS sequence"/>
</dbReference>
<dbReference type="AlphaFoldDB" id="A0A2M7RED5"/>
<evidence type="ECO:0000313" key="2">
    <source>
        <dbReference type="EMBL" id="PIY95108.1"/>
    </source>
</evidence>
<comment type="caution">
    <text evidence="2">The sequence shown here is derived from an EMBL/GenBank/DDBJ whole genome shotgun (WGS) entry which is preliminary data.</text>
</comment>
<dbReference type="EMBL" id="PFMC01000038">
    <property type="protein sequence ID" value="PIY95108.1"/>
    <property type="molecule type" value="Genomic_DNA"/>
</dbReference>
<keyword evidence="1" id="KW-1133">Transmembrane helix</keyword>
<proteinExistence type="predicted"/>
<gene>
    <name evidence="2" type="ORF">COY67_01435</name>
</gene>
<keyword evidence="1" id="KW-0812">Transmembrane</keyword>
<reference evidence="3" key="1">
    <citation type="submission" date="2017-09" db="EMBL/GenBank/DDBJ databases">
        <title>Depth-based differentiation of microbial function through sediment-hosted aquifers and enrichment of novel symbionts in the deep terrestrial subsurface.</title>
        <authorList>
            <person name="Probst A.J."/>
            <person name="Ladd B."/>
            <person name="Jarett J.K."/>
            <person name="Geller-Mcgrath D.E."/>
            <person name="Sieber C.M.K."/>
            <person name="Emerson J.B."/>
            <person name="Anantharaman K."/>
            <person name="Thomas B.C."/>
            <person name="Malmstrom R."/>
            <person name="Stieglmeier M."/>
            <person name="Klingl A."/>
            <person name="Woyke T."/>
            <person name="Ryan C.M."/>
            <person name="Banfield J.F."/>
        </authorList>
    </citation>
    <scope>NUCLEOTIDE SEQUENCE [LARGE SCALE GENOMIC DNA]</scope>
</reference>